<dbReference type="AlphaFoldDB" id="A0A316DRU5"/>
<proteinExistence type="predicted"/>
<evidence type="ECO:0000256" key="1">
    <source>
        <dbReference type="SAM" id="SignalP"/>
    </source>
</evidence>
<evidence type="ECO:0000313" key="2">
    <source>
        <dbReference type="EMBL" id="PWK19889.1"/>
    </source>
</evidence>
<feature type="signal peptide" evidence="1">
    <location>
        <begin position="1"/>
        <end position="20"/>
    </location>
</feature>
<keyword evidence="1" id="KW-0732">Signal</keyword>
<evidence type="ECO:0000313" key="3">
    <source>
        <dbReference type="Proteomes" id="UP000245430"/>
    </source>
</evidence>
<gene>
    <name evidence="2" type="ORF">LX78_01239</name>
</gene>
<organism evidence="2 3">
    <name type="scientific">Xanthomarina spongicola</name>
    <dbReference type="NCBI Taxonomy" id="570520"/>
    <lineage>
        <taxon>Bacteria</taxon>
        <taxon>Pseudomonadati</taxon>
        <taxon>Bacteroidota</taxon>
        <taxon>Flavobacteriia</taxon>
        <taxon>Flavobacteriales</taxon>
        <taxon>Flavobacteriaceae</taxon>
        <taxon>Xanthomarina</taxon>
    </lineage>
</organism>
<name>A0A316DRU5_9FLAO</name>
<dbReference type="OrthoDB" id="1161059at2"/>
<dbReference type="RefSeq" id="WP_109681755.1">
    <property type="nucleotide sequence ID" value="NZ_QGGP01000002.1"/>
</dbReference>
<accession>A0A316DRU5</accession>
<dbReference type="Proteomes" id="UP000245430">
    <property type="component" value="Unassembled WGS sequence"/>
</dbReference>
<comment type="caution">
    <text evidence="2">The sequence shown here is derived from an EMBL/GenBank/DDBJ whole genome shotgun (WGS) entry which is preliminary data.</text>
</comment>
<protein>
    <submittedName>
        <fullName evidence="2">Uncharacterized protein</fullName>
    </submittedName>
</protein>
<reference evidence="2 3" key="1">
    <citation type="submission" date="2018-05" db="EMBL/GenBank/DDBJ databases">
        <title>Genomic Encyclopedia of Archaeal and Bacterial Type Strains, Phase II (KMG-II): from individual species to whole genera.</title>
        <authorList>
            <person name="Goeker M."/>
        </authorList>
    </citation>
    <scope>NUCLEOTIDE SEQUENCE [LARGE SCALE GENOMIC DNA]</scope>
    <source>
        <strain evidence="2 3">DSM 22637</strain>
    </source>
</reference>
<keyword evidence="3" id="KW-1185">Reference proteome</keyword>
<feature type="chain" id="PRO_5016285154" evidence="1">
    <location>
        <begin position="21"/>
        <end position="190"/>
    </location>
</feature>
<dbReference type="EMBL" id="QGGP01000002">
    <property type="protein sequence ID" value="PWK19889.1"/>
    <property type="molecule type" value="Genomic_DNA"/>
</dbReference>
<sequence length="190" mass="21493">MNRIVLCFILLIFISFSTKSQESGKEIASTEVNLPLNPFETITYKEPYSPHSPYHLDLKIENTETDSKQLVVFITLKGDSYFVSPHAKKDFKGRFSMTLDESSNLATQGHIIEIPQSVEEIDTHHLVDGTVNWVKENTTYKLPLNVNTDKDFEATGAIRFTIEPRCTFEEIPFMISQKSGKLSVKLIGGC</sequence>